<evidence type="ECO:0000256" key="3">
    <source>
        <dbReference type="ARBA" id="ARBA00022729"/>
    </source>
</evidence>
<evidence type="ECO:0000313" key="8">
    <source>
        <dbReference type="EMBL" id="CAH2038654.1"/>
    </source>
</evidence>
<feature type="domain" description="Malectin-like" evidence="7">
    <location>
        <begin position="32"/>
        <end position="210"/>
    </location>
</feature>
<dbReference type="Proteomes" id="UP000836841">
    <property type="component" value="Chromosome 1"/>
</dbReference>
<gene>
    <name evidence="8" type="ORF">TAV2_LOCUS456</name>
</gene>
<name>A0AAU9RET0_THLAR</name>
<dbReference type="AlphaFoldDB" id="A0AAU9RET0"/>
<feature type="signal peptide" evidence="6">
    <location>
        <begin position="1"/>
        <end position="23"/>
    </location>
</feature>
<evidence type="ECO:0000256" key="6">
    <source>
        <dbReference type="SAM" id="SignalP"/>
    </source>
</evidence>
<evidence type="ECO:0000313" key="9">
    <source>
        <dbReference type="Proteomes" id="UP000836841"/>
    </source>
</evidence>
<dbReference type="PANTHER" id="PTHR45631:SF151">
    <property type="entry name" value="MALECTIN-LIKE DOMAIN-CONTAINING PROTEIN"/>
    <property type="match status" value="1"/>
</dbReference>
<dbReference type="PANTHER" id="PTHR45631">
    <property type="entry name" value="OS07G0107800 PROTEIN-RELATED"/>
    <property type="match status" value="1"/>
</dbReference>
<evidence type="ECO:0000259" key="7">
    <source>
        <dbReference type="Pfam" id="PF12819"/>
    </source>
</evidence>
<keyword evidence="5" id="KW-0472">Membrane</keyword>
<reference evidence="8 9" key="1">
    <citation type="submission" date="2022-03" db="EMBL/GenBank/DDBJ databases">
        <authorList>
            <person name="Nunn A."/>
            <person name="Chopra R."/>
            <person name="Nunn A."/>
            <person name="Contreras Garrido A."/>
        </authorList>
    </citation>
    <scope>NUCLEOTIDE SEQUENCE [LARGE SCALE GENOMIC DNA]</scope>
</reference>
<dbReference type="EMBL" id="OU466857">
    <property type="protein sequence ID" value="CAH2038654.1"/>
    <property type="molecule type" value="Genomic_DNA"/>
</dbReference>
<evidence type="ECO:0000256" key="5">
    <source>
        <dbReference type="ARBA" id="ARBA00023136"/>
    </source>
</evidence>
<accession>A0AAU9RET0</accession>
<keyword evidence="2" id="KW-0812">Transmembrane</keyword>
<organism evidence="8 9">
    <name type="scientific">Thlaspi arvense</name>
    <name type="common">Field penny-cress</name>
    <dbReference type="NCBI Taxonomy" id="13288"/>
    <lineage>
        <taxon>Eukaryota</taxon>
        <taxon>Viridiplantae</taxon>
        <taxon>Streptophyta</taxon>
        <taxon>Embryophyta</taxon>
        <taxon>Tracheophyta</taxon>
        <taxon>Spermatophyta</taxon>
        <taxon>Magnoliopsida</taxon>
        <taxon>eudicotyledons</taxon>
        <taxon>Gunneridae</taxon>
        <taxon>Pentapetalae</taxon>
        <taxon>rosids</taxon>
        <taxon>malvids</taxon>
        <taxon>Brassicales</taxon>
        <taxon>Brassicaceae</taxon>
        <taxon>Thlaspideae</taxon>
        <taxon>Thlaspi</taxon>
    </lineage>
</organism>
<evidence type="ECO:0000256" key="2">
    <source>
        <dbReference type="ARBA" id="ARBA00022692"/>
    </source>
</evidence>
<evidence type="ECO:0000256" key="4">
    <source>
        <dbReference type="ARBA" id="ARBA00022989"/>
    </source>
</evidence>
<protein>
    <recommendedName>
        <fullName evidence="7">Malectin-like domain-containing protein</fullName>
    </recommendedName>
</protein>
<keyword evidence="4" id="KW-1133">Transmembrane helix</keyword>
<comment type="subcellular location">
    <subcellularLocation>
        <location evidence="1">Membrane</location>
        <topology evidence="1">Single-pass membrane protein</topology>
    </subcellularLocation>
</comment>
<dbReference type="GO" id="GO:0016020">
    <property type="term" value="C:membrane"/>
    <property type="evidence" value="ECO:0007669"/>
    <property type="project" value="UniProtKB-SubCell"/>
</dbReference>
<keyword evidence="3 6" id="KW-0732">Signal</keyword>
<feature type="chain" id="PRO_5043975811" description="Malectin-like domain-containing protein" evidence="6">
    <location>
        <begin position="24"/>
        <end position="214"/>
    </location>
</feature>
<evidence type="ECO:0000256" key="1">
    <source>
        <dbReference type="ARBA" id="ARBA00004167"/>
    </source>
</evidence>
<dbReference type="Pfam" id="PF12819">
    <property type="entry name" value="Malectin_like"/>
    <property type="match status" value="1"/>
</dbReference>
<keyword evidence="9" id="KW-1185">Reference proteome</keyword>
<proteinExistence type="predicted"/>
<dbReference type="InterPro" id="IPR024788">
    <property type="entry name" value="Malectin-like_Carb-bd_dom"/>
</dbReference>
<sequence>METRNKLLLIACATFSIIHLVKSQSQQGFISLDCGLPSNESPYNEKFTNLTYISDANFIQGGKTGKIQNNSETDFVSKPNRVLRYFPDGIRNCYSLSVTQDTKYLIRTVFVYGNYDGLNIPPRFDLYLGPNIWTSLDLRNSGLGATEEIIHITRSNSGLDICVVKTGTSTPLISSIELRPLPYDTYTTRTGSLKSFGHLYFTNSNKIVRYVPAK</sequence>